<reference evidence="5 6" key="1">
    <citation type="submission" date="2021-12" db="EMBL/GenBank/DDBJ databases">
        <title>Genome sequencing of bacteria with rrn-lacking chromosome and rrn-plasmid.</title>
        <authorList>
            <person name="Anda M."/>
            <person name="Iwasaki W."/>
        </authorList>
    </citation>
    <scope>NUCLEOTIDE SEQUENCE [LARGE SCALE GENOMIC DNA]</scope>
    <source>
        <strain evidence="5 6">DSM 100852</strain>
    </source>
</reference>
<accession>A0AAU9CVJ4</accession>
<dbReference type="RefSeq" id="WP_338392073.1">
    <property type="nucleotide sequence ID" value="NZ_AP025314.1"/>
</dbReference>
<dbReference type="AlphaFoldDB" id="A0AAU9CVJ4"/>
<dbReference type="NCBIfam" id="NF002969">
    <property type="entry name" value="PRK03643.1"/>
    <property type="match status" value="1"/>
</dbReference>
<keyword evidence="2" id="KW-0520">NAD</keyword>
<evidence type="ECO:0000256" key="1">
    <source>
        <dbReference type="ARBA" id="ARBA00023002"/>
    </source>
</evidence>
<evidence type="ECO:0000259" key="4">
    <source>
        <dbReference type="Pfam" id="PF08125"/>
    </source>
</evidence>
<dbReference type="InterPro" id="IPR036291">
    <property type="entry name" value="NAD(P)-bd_dom_sf"/>
</dbReference>
<dbReference type="GO" id="GO:0005829">
    <property type="term" value="C:cytosol"/>
    <property type="evidence" value="ECO:0007669"/>
    <property type="project" value="TreeGrafter"/>
</dbReference>
<dbReference type="GO" id="GO:0008926">
    <property type="term" value="F:mannitol-1-phosphate 5-dehydrogenase activity"/>
    <property type="evidence" value="ECO:0007669"/>
    <property type="project" value="TreeGrafter"/>
</dbReference>
<evidence type="ECO:0000313" key="5">
    <source>
        <dbReference type="EMBL" id="BDD10524.1"/>
    </source>
</evidence>
<dbReference type="SUPFAM" id="SSF48179">
    <property type="entry name" value="6-phosphogluconate dehydrogenase C-terminal domain-like"/>
    <property type="match status" value="1"/>
</dbReference>
<proteinExistence type="predicted"/>
<keyword evidence="1" id="KW-0560">Oxidoreductase</keyword>
<dbReference type="EMBL" id="AP025314">
    <property type="protein sequence ID" value="BDD10524.1"/>
    <property type="molecule type" value="Genomic_DNA"/>
</dbReference>
<dbReference type="Proteomes" id="UP001348817">
    <property type="component" value="Chromosome"/>
</dbReference>
<dbReference type="Gene3D" id="1.10.1040.10">
    <property type="entry name" value="N-(1-d-carboxylethyl)-l-norvaline Dehydrogenase, domain 2"/>
    <property type="match status" value="1"/>
</dbReference>
<protein>
    <submittedName>
        <fullName evidence="5">Altronate oxidoreductase</fullName>
    </submittedName>
</protein>
<dbReference type="InterPro" id="IPR013131">
    <property type="entry name" value="Mannitol_DH_N"/>
</dbReference>
<dbReference type="Pfam" id="PF01232">
    <property type="entry name" value="Mannitol_dh"/>
    <property type="match status" value="1"/>
</dbReference>
<feature type="domain" description="Mannitol dehydrogenase N-terminal" evidence="3">
    <location>
        <begin position="17"/>
        <end position="255"/>
    </location>
</feature>
<dbReference type="Gene3D" id="3.40.50.720">
    <property type="entry name" value="NAD(P)-binding Rossmann-like Domain"/>
    <property type="match status" value="1"/>
</dbReference>
<feature type="domain" description="Mannitol dehydrogenase C-terminal" evidence="4">
    <location>
        <begin position="272"/>
        <end position="457"/>
    </location>
</feature>
<dbReference type="InterPro" id="IPR013328">
    <property type="entry name" value="6PGD_dom2"/>
</dbReference>
<dbReference type="InterPro" id="IPR000669">
    <property type="entry name" value="Mannitol_DH"/>
</dbReference>
<organism evidence="5 6">
    <name type="scientific">Fulvitalea axinellae</name>
    <dbReference type="NCBI Taxonomy" id="1182444"/>
    <lineage>
        <taxon>Bacteria</taxon>
        <taxon>Pseudomonadati</taxon>
        <taxon>Bacteroidota</taxon>
        <taxon>Cytophagia</taxon>
        <taxon>Cytophagales</taxon>
        <taxon>Persicobacteraceae</taxon>
        <taxon>Fulvitalea</taxon>
    </lineage>
</organism>
<name>A0AAU9CVJ4_9BACT</name>
<dbReference type="PANTHER" id="PTHR30524:SF0">
    <property type="entry name" value="ALTRONATE OXIDOREDUCTASE-RELATED"/>
    <property type="match status" value="1"/>
</dbReference>
<dbReference type="KEGG" id="fax:FUAX_29560"/>
<dbReference type="InterPro" id="IPR013118">
    <property type="entry name" value="Mannitol_DH_C"/>
</dbReference>
<keyword evidence="6" id="KW-1185">Reference proteome</keyword>
<gene>
    <name evidence="5" type="primary">uxaB</name>
    <name evidence="5" type="ORF">FUAX_29560</name>
</gene>
<sequence>MRISRALTKAECKHPVRVLQFGEGNFLRAFVDWIIQEMNDRGDFGAAVKVVQPIDFGRVKELNEQEGLYNLFLTGLKDGQPSKERKLVDCVVGGINPYQDYDAYLAEAENPDLRFVVSNTTEAGIVYKANDKIFNNPPTTFPGKLLALLHHRFKHFEGDMDKGLHMIPCELIDRNGETLKECLLQFADRWSLSDEFKTWLVEANTFSNTLVDRIVPGYPKDSAEEILKELGYDDQLLVEGENFHFWAIQAPEKVREEFPADKTGLNVVFTDDLAPYRTRKVRILNGTHTAMVPVGLLAGIETVRETVEDENVGRFVAKAMEDIVASLDLPGQDVQAYADDVLTRFRNPYIRHFLKDISLNSFPKYKTRVLPSVLETIERGGEAPESLLLPLAAYVVLYNEPSFEPRDNADIVSMVRGDKLAETEEDFRAKVEAVMGHAPLWGDNLADVAPLKEAVLKLVMEIKTEGILKFCGAKAGQA</sequence>
<evidence type="ECO:0000313" key="6">
    <source>
        <dbReference type="Proteomes" id="UP001348817"/>
    </source>
</evidence>
<dbReference type="Pfam" id="PF08125">
    <property type="entry name" value="Mannitol_dh_C"/>
    <property type="match status" value="1"/>
</dbReference>
<dbReference type="PRINTS" id="PR00084">
    <property type="entry name" value="MTLDHDRGNASE"/>
</dbReference>
<dbReference type="PANTHER" id="PTHR30524">
    <property type="entry name" value="MANNITOL-1-PHOSPHATE 5-DEHYDROGENASE"/>
    <property type="match status" value="1"/>
</dbReference>
<dbReference type="InterPro" id="IPR008927">
    <property type="entry name" value="6-PGluconate_DH-like_C_sf"/>
</dbReference>
<dbReference type="GO" id="GO:0019592">
    <property type="term" value="P:mannitol catabolic process"/>
    <property type="evidence" value="ECO:0007669"/>
    <property type="project" value="TreeGrafter"/>
</dbReference>
<evidence type="ECO:0000259" key="3">
    <source>
        <dbReference type="Pfam" id="PF01232"/>
    </source>
</evidence>
<dbReference type="SUPFAM" id="SSF51735">
    <property type="entry name" value="NAD(P)-binding Rossmann-fold domains"/>
    <property type="match status" value="1"/>
</dbReference>
<evidence type="ECO:0000256" key="2">
    <source>
        <dbReference type="ARBA" id="ARBA00023027"/>
    </source>
</evidence>